<dbReference type="EMBL" id="FMUX01000009">
    <property type="protein sequence ID" value="SCY45124.1"/>
    <property type="molecule type" value="Genomic_DNA"/>
</dbReference>
<name>A0A1G5G0Z3_9BACT</name>
<dbReference type="STRING" id="419481.SAMN05216233_109131"/>
<accession>A0A1G5G0Z3</accession>
<dbReference type="AlphaFoldDB" id="A0A1G5G0Z3"/>
<proteinExistence type="predicted"/>
<keyword evidence="2" id="KW-1185">Reference proteome</keyword>
<organism evidence="1 2">
    <name type="scientific">Desulfoluna spongiiphila</name>
    <dbReference type="NCBI Taxonomy" id="419481"/>
    <lineage>
        <taxon>Bacteria</taxon>
        <taxon>Pseudomonadati</taxon>
        <taxon>Thermodesulfobacteriota</taxon>
        <taxon>Desulfobacteria</taxon>
        <taxon>Desulfobacterales</taxon>
        <taxon>Desulfolunaceae</taxon>
        <taxon>Desulfoluna</taxon>
    </lineage>
</organism>
<gene>
    <name evidence="1" type="ORF">SAMN05216233_109131</name>
</gene>
<protein>
    <submittedName>
        <fullName evidence="1">Uncharacterized protein</fullName>
    </submittedName>
</protein>
<dbReference type="RefSeq" id="WP_092211200.1">
    <property type="nucleotide sequence ID" value="NZ_FMUX01000009.1"/>
</dbReference>
<evidence type="ECO:0000313" key="1">
    <source>
        <dbReference type="EMBL" id="SCY45124.1"/>
    </source>
</evidence>
<sequence>MTSQRVFEITLKSNSIEHYKAAIRSMPQNHRALNVCGCPVFVSPSGGSAVLIPTSRTHVAIGCECPDQKARR</sequence>
<dbReference type="Proteomes" id="UP000198870">
    <property type="component" value="Unassembled WGS sequence"/>
</dbReference>
<reference evidence="1 2" key="1">
    <citation type="submission" date="2016-10" db="EMBL/GenBank/DDBJ databases">
        <authorList>
            <person name="de Groot N.N."/>
        </authorList>
    </citation>
    <scope>NUCLEOTIDE SEQUENCE [LARGE SCALE GENOMIC DNA]</scope>
    <source>
        <strain evidence="1 2">AA1</strain>
    </source>
</reference>
<evidence type="ECO:0000313" key="2">
    <source>
        <dbReference type="Proteomes" id="UP000198870"/>
    </source>
</evidence>